<gene>
    <name evidence="2" type="ORF">EV652_107296</name>
</gene>
<keyword evidence="1" id="KW-0472">Membrane</keyword>
<accession>A0A4R2HEI6</accession>
<dbReference type="EMBL" id="SLWN01000007">
    <property type="protein sequence ID" value="TCO26404.1"/>
    <property type="molecule type" value="Genomic_DNA"/>
</dbReference>
<evidence type="ECO:0000313" key="3">
    <source>
        <dbReference type="Proteomes" id="UP000294508"/>
    </source>
</evidence>
<keyword evidence="1" id="KW-1133">Transmembrane helix</keyword>
<protein>
    <submittedName>
        <fullName evidence="2">Uncharacterized protein</fullName>
    </submittedName>
</protein>
<organism evidence="2 3">
    <name type="scientific">Kribbella steppae</name>
    <dbReference type="NCBI Taxonomy" id="2512223"/>
    <lineage>
        <taxon>Bacteria</taxon>
        <taxon>Bacillati</taxon>
        <taxon>Actinomycetota</taxon>
        <taxon>Actinomycetes</taxon>
        <taxon>Propionibacteriales</taxon>
        <taxon>Kribbellaceae</taxon>
        <taxon>Kribbella</taxon>
    </lineage>
</organism>
<feature type="transmembrane region" description="Helical" evidence="1">
    <location>
        <begin position="146"/>
        <end position="167"/>
    </location>
</feature>
<reference evidence="2 3" key="1">
    <citation type="journal article" date="2015" name="Stand. Genomic Sci.">
        <title>Genomic Encyclopedia of Bacterial and Archaeal Type Strains, Phase III: the genomes of soil and plant-associated and newly described type strains.</title>
        <authorList>
            <person name="Whitman W.B."/>
            <person name="Woyke T."/>
            <person name="Klenk H.P."/>
            <person name="Zhou Y."/>
            <person name="Lilburn T.G."/>
            <person name="Beck B.J."/>
            <person name="De Vos P."/>
            <person name="Vandamme P."/>
            <person name="Eisen J.A."/>
            <person name="Garrity G."/>
            <person name="Hugenholtz P."/>
            <person name="Kyrpides N.C."/>
        </authorList>
    </citation>
    <scope>NUCLEOTIDE SEQUENCE [LARGE SCALE GENOMIC DNA]</scope>
    <source>
        <strain evidence="2 3">VKM Ac-2572</strain>
    </source>
</reference>
<feature type="transmembrane region" description="Helical" evidence="1">
    <location>
        <begin position="47"/>
        <end position="71"/>
    </location>
</feature>
<dbReference type="RefSeq" id="WP_132211042.1">
    <property type="nucleotide sequence ID" value="NZ_SLWN01000007.1"/>
</dbReference>
<evidence type="ECO:0000256" key="1">
    <source>
        <dbReference type="SAM" id="Phobius"/>
    </source>
</evidence>
<feature type="transmembrane region" description="Helical" evidence="1">
    <location>
        <begin position="78"/>
        <end position="97"/>
    </location>
</feature>
<name>A0A4R2HEI6_9ACTN</name>
<dbReference type="Proteomes" id="UP000294508">
    <property type="component" value="Unassembled WGS sequence"/>
</dbReference>
<sequence>MKQRSRPAAAALSVVTALAVGIGVGVVTGVIATAVSSRECLADEDCLAFLTGLGYGVVVGGIAAAITVLVLSIRLQVGAIFGIGAAAALLLLVRAAWGLGLGQAQLLVFLAAVVFAGAAVVNSCYRPAPSQLADQPAGGEPRQWSRPTLASVLIAVCAVVIAGLPAGSKLSTVWSEQQRIEAVFERPLQTDLDGTWPYSVRYSSTGIDYSVFEPTSGGSRIADIEVSVRTLAPDQTPCTGFDDLTEGAVRQCAELEPNLWQARGANGESRYFVHADERQWAYVRSETYGGAAAQRMHDARAEQIARSLEPRSAWPLAADSAELARADDQLGQRAVSGWWMTRTGWRDWS</sequence>
<proteinExistence type="predicted"/>
<keyword evidence="1" id="KW-0812">Transmembrane</keyword>
<feature type="transmembrane region" description="Helical" evidence="1">
    <location>
        <begin position="103"/>
        <end position="125"/>
    </location>
</feature>
<comment type="caution">
    <text evidence="2">The sequence shown here is derived from an EMBL/GenBank/DDBJ whole genome shotgun (WGS) entry which is preliminary data.</text>
</comment>
<keyword evidence="3" id="KW-1185">Reference proteome</keyword>
<dbReference type="OrthoDB" id="3829435at2"/>
<dbReference type="AlphaFoldDB" id="A0A4R2HEI6"/>
<evidence type="ECO:0000313" key="2">
    <source>
        <dbReference type="EMBL" id="TCO26404.1"/>
    </source>
</evidence>